<dbReference type="AlphaFoldDB" id="A0A0E9TMW1"/>
<name>A0A0E9TMW1_ANGAN</name>
<reference evidence="1" key="1">
    <citation type="submission" date="2014-11" db="EMBL/GenBank/DDBJ databases">
        <authorList>
            <person name="Amaro Gonzalez C."/>
        </authorList>
    </citation>
    <scope>NUCLEOTIDE SEQUENCE</scope>
</reference>
<protein>
    <submittedName>
        <fullName evidence="1">Uncharacterized protein</fullName>
    </submittedName>
</protein>
<reference evidence="1" key="2">
    <citation type="journal article" date="2015" name="Fish Shellfish Immunol.">
        <title>Early steps in the European eel (Anguilla anguilla)-Vibrio vulnificus interaction in the gills: Role of the RtxA13 toxin.</title>
        <authorList>
            <person name="Callol A."/>
            <person name="Pajuelo D."/>
            <person name="Ebbesson L."/>
            <person name="Teles M."/>
            <person name="MacKenzie S."/>
            <person name="Amaro C."/>
        </authorList>
    </citation>
    <scope>NUCLEOTIDE SEQUENCE</scope>
</reference>
<accession>A0A0E9TMW1</accession>
<sequence length="40" mass="4223">MVTPRSMSPTEYTSPPLGGSCEMVVGVVPHLLVPVLLGRD</sequence>
<organism evidence="1">
    <name type="scientific">Anguilla anguilla</name>
    <name type="common">European freshwater eel</name>
    <name type="synonym">Muraena anguilla</name>
    <dbReference type="NCBI Taxonomy" id="7936"/>
    <lineage>
        <taxon>Eukaryota</taxon>
        <taxon>Metazoa</taxon>
        <taxon>Chordata</taxon>
        <taxon>Craniata</taxon>
        <taxon>Vertebrata</taxon>
        <taxon>Euteleostomi</taxon>
        <taxon>Actinopterygii</taxon>
        <taxon>Neopterygii</taxon>
        <taxon>Teleostei</taxon>
        <taxon>Anguilliformes</taxon>
        <taxon>Anguillidae</taxon>
        <taxon>Anguilla</taxon>
    </lineage>
</organism>
<evidence type="ECO:0000313" key="1">
    <source>
        <dbReference type="EMBL" id="JAH54078.1"/>
    </source>
</evidence>
<proteinExistence type="predicted"/>
<dbReference type="EMBL" id="GBXM01054499">
    <property type="protein sequence ID" value="JAH54078.1"/>
    <property type="molecule type" value="Transcribed_RNA"/>
</dbReference>